<proteinExistence type="inferred from homology"/>
<keyword evidence="3" id="KW-1185">Reference proteome</keyword>
<name>A0A0L8V730_9BACT</name>
<dbReference type="Proteomes" id="UP000036958">
    <property type="component" value="Unassembled WGS sequence"/>
</dbReference>
<dbReference type="PANTHER" id="PTHR35024:SF4">
    <property type="entry name" value="POLYMER-FORMING CYTOSKELETAL PROTEIN"/>
    <property type="match status" value="1"/>
</dbReference>
<comment type="caution">
    <text evidence="2">The sequence shown here is derived from an EMBL/GenBank/DDBJ whole genome shotgun (WGS) entry which is preliminary data.</text>
</comment>
<reference evidence="3" key="1">
    <citation type="submission" date="2015-07" db="EMBL/GenBank/DDBJ databases">
        <title>Genome sequencing of Sunxiuqinia dokdonensis strain SK.</title>
        <authorList>
            <person name="Ahn S."/>
            <person name="Kim B.-C."/>
        </authorList>
    </citation>
    <scope>NUCLEOTIDE SEQUENCE [LARGE SCALE GENOMIC DNA]</scope>
    <source>
        <strain evidence="3">SK</strain>
    </source>
</reference>
<dbReference type="STRING" id="1409788.NC99_31310"/>
<organism evidence="2 3">
    <name type="scientific">Sunxiuqinia dokdonensis</name>
    <dbReference type="NCBI Taxonomy" id="1409788"/>
    <lineage>
        <taxon>Bacteria</taxon>
        <taxon>Pseudomonadati</taxon>
        <taxon>Bacteroidota</taxon>
        <taxon>Bacteroidia</taxon>
        <taxon>Marinilabiliales</taxon>
        <taxon>Prolixibacteraceae</taxon>
        <taxon>Sunxiuqinia</taxon>
    </lineage>
</organism>
<evidence type="ECO:0000313" key="3">
    <source>
        <dbReference type="Proteomes" id="UP000036958"/>
    </source>
</evidence>
<accession>A0A0L8V730</accession>
<evidence type="ECO:0000256" key="1">
    <source>
        <dbReference type="ARBA" id="ARBA00044755"/>
    </source>
</evidence>
<evidence type="ECO:0000313" key="2">
    <source>
        <dbReference type="EMBL" id="KOH44138.1"/>
    </source>
</evidence>
<dbReference type="PANTHER" id="PTHR35024">
    <property type="entry name" value="HYPOTHETICAL CYTOSOLIC PROTEIN"/>
    <property type="match status" value="1"/>
</dbReference>
<protein>
    <submittedName>
        <fullName evidence="2">Cell shape determination protein CcmA</fullName>
    </submittedName>
</protein>
<dbReference type="RefSeq" id="WP_053185035.1">
    <property type="nucleotide sequence ID" value="NZ_LGIA01000171.1"/>
</dbReference>
<gene>
    <name evidence="2" type="ORF">NC99_31310</name>
</gene>
<comment type="similarity">
    <text evidence="1">Belongs to the bactofilin family.</text>
</comment>
<sequence length="127" mass="13436">MAKISSEVDSQGINLIGKGTRITGDVASDGDIRIDGELNGNLDCSGRVVIGITGKVTGEVRCKDSEISGFQKGKLQIEQHLSLKSSSKVYGEISTGKLSIEPGALFSGSCKMGEQIKHDEPKELKKA</sequence>
<dbReference type="InterPro" id="IPR007607">
    <property type="entry name" value="BacA/B"/>
</dbReference>
<dbReference type="AlphaFoldDB" id="A0A0L8V730"/>
<dbReference type="EMBL" id="LGIA01000171">
    <property type="protein sequence ID" value="KOH44138.1"/>
    <property type="molecule type" value="Genomic_DNA"/>
</dbReference>
<dbReference type="OrthoDB" id="5432602at2"/>
<dbReference type="Pfam" id="PF04519">
    <property type="entry name" value="Bactofilin"/>
    <property type="match status" value="1"/>
</dbReference>